<proteinExistence type="predicted"/>
<accession>A0A5J5KZF4</accession>
<feature type="transmembrane region" description="Helical" evidence="1">
    <location>
        <begin position="203"/>
        <end position="224"/>
    </location>
</feature>
<feature type="transmembrane region" description="Helical" evidence="1">
    <location>
        <begin position="136"/>
        <end position="159"/>
    </location>
</feature>
<feature type="transmembrane region" description="Helical" evidence="1">
    <location>
        <begin position="107"/>
        <end position="130"/>
    </location>
</feature>
<name>A0A5J5KZF4_9MICC</name>
<keyword evidence="1" id="KW-1133">Transmembrane helix</keyword>
<organism evidence="2 3">
    <name type="scientific">Kocuria coralli</name>
    <dbReference type="NCBI Taxonomy" id="1461025"/>
    <lineage>
        <taxon>Bacteria</taxon>
        <taxon>Bacillati</taxon>
        <taxon>Actinomycetota</taxon>
        <taxon>Actinomycetes</taxon>
        <taxon>Micrococcales</taxon>
        <taxon>Micrococcaceae</taxon>
        <taxon>Kocuria</taxon>
    </lineage>
</organism>
<feature type="transmembrane region" description="Helical" evidence="1">
    <location>
        <begin position="230"/>
        <end position="249"/>
    </location>
</feature>
<keyword evidence="1" id="KW-0812">Transmembrane</keyword>
<keyword evidence="3" id="KW-1185">Reference proteome</keyword>
<evidence type="ECO:0000313" key="3">
    <source>
        <dbReference type="Proteomes" id="UP000325957"/>
    </source>
</evidence>
<feature type="transmembrane region" description="Helical" evidence="1">
    <location>
        <begin position="310"/>
        <end position="329"/>
    </location>
</feature>
<keyword evidence="1" id="KW-0472">Membrane</keyword>
<dbReference type="AlphaFoldDB" id="A0A5J5KZF4"/>
<sequence>MNVIDSYLDTLFAPYPNTAQMQRARRELRDMMEDKFHALVASGVGESQAVGTVIAEFGSLDEIAPVLGIDVEMGEAAGARQARETTAPPLDPHRALRYVDAVRASRFTGGVSTALFVLSPVPLLLLLAIFRDSTGMASGITVGIGIAGVLVIVLLGILLNMRRGEQLAEFEDIENGAFTTTARIEEVAHRLEAEHRRQSSRGWMIAISLWVLCAVPLIVLSLISEGNSPLPLIGVVLTITMVAIGLVVVSTTTWSDAVVETLIGEDPDEDDEDAVMHPVVRAITAVYWPVVVAVYLGWSFLGSAWSQSWLVWPIAGVLYAGLLALGRVLDENRAQSDRSASN</sequence>
<dbReference type="Proteomes" id="UP000325957">
    <property type="component" value="Unassembled WGS sequence"/>
</dbReference>
<dbReference type="EMBL" id="SZWF01000008">
    <property type="protein sequence ID" value="KAA9394226.1"/>
    <property type="molecule type" value="Genomic_DNA"/>
</dbReference>
<dbReference type="NCBIfam" id="NF038403">
    <property type="entry name" value="perm_prefix_1"/>
    <property type="match status" value="1"/>
</dbReference>
<comment type="caution">
    <text evidence="2">The sequence shown here is derived from an EMBL/GenBank/DDBJ whole genome shotgun (WGS) entry which is preliminary data.</text>
</comment>
<reference evidence="2 3" key="1">
    <citation type="submission" date="2019-05" db="EMBL/GenBank/DDBJ databases">
        <title>Kocuria coralli sp. nov., a novel actinobacterium isolated from coral reef seawater.</title>
        <authorList>
            <person name="Li J."/>
        </authorList>
    </citation>
    <scope>NUCLEOTIDE SEQUENCE [LARGE SCALE GENOMIC DNA]</scope>
    <source>
        <strain evidence="2 3">SCSIO 13007</strain>
    </source>
</reference>
<evidence type="ECO:0000256" key="1">
    <source>
        <dbReference type="SAM" id="Phobius"/>
    </source>
</evidence>
<dbReference type="OrthoDB" id="9815852at2"/>
<dbReference type="RefSeq" id="WP_158033828.1">
    <property type="nucleotide sequence ID" value="NZ_ML708617.1"/>
</dbReference>
<gene>
    <name evidence="2" type="ORF">FCK90_08230</name>
</gene>
<dbReference type="InterPro" id="IPR047928">
    <property type="entry name" value="Perm_prefix_1"/>
</dbReference>
<evidence type="ECO:0000313" key="2">
    <source>
        <dbReference type="EMBL" id="KAA9394226.1"/>
    </source>
</evidence>
<feature type="transmembrane region" description="Helical" evidence="1">
    <location>
        <begin position="279"/>
        <end position="298"/>
    </location>
</feature>
<protein>
    <submittedName>
        <fullName evidence="2">Uncharacterized protein</fullName>
    </submittedName>
</protein>